<gene>
    <name evidence="1" type="ORF">EV702DRAFT_1200581</name>
</gene>
<protein>
    <submittedName>
        <fullName evidence="1">Uncharacterized protein</fullName>
    </submittedName>
</protein>
<dbReference type="Proteomes" id="UP000714275">
    <property type="component" value="Unassembled WGS sequence"/>
</dbReference>
<sequence length="126" mass="14373">MADSTIRLELPAHMQTFAFTFESKQPGPVTIEISLRHPVKRHQIPAPESLVDSSATEPAPEKERVICWQKSQQFKRSRSLEARAFIEEFANKKLKIGHSYSEPETPSDFTRWYEGQASALSEEIKA</sequence>
<dbReference type="AlphaFoldDB" id="A0A9P6ZPH0"/>
<evidence type="ECO:0000313" key="2">
    <source>
        <dbReference type="Proteomes" id="UP000714275"/>
    </source>
</evidence>
<evidence type="ECO:0000313" key="1">
    <source>
        <dbReference type="EMBL" id="KAG1774334.1"/>
    </source>
</evidence>
<dbReference type="OrthoDB" id="2644208at2759"/>
<dbReference type="EMBL" id="JABBWD010000043">
    <property type="protein sequence ID" value="KAG1774334.1"/>
    <property type="molecule type" value="Genomic_DNA"/>
</dbReference>
<comment type="caution">
    <text evidence="1">The sequence shown here is derived from an EMBL/GenBank/DDBJ whole genome shotgun (WGS) entry which is preliminary data.</text>
</comment>
<name>A0A9P6ZPH0_9AGAM</name>
<reference evidence="1" key="1">
    <citation type="journal article" date="2020" name="New Phytol.">
        <title>Comparative genomics reveals dynamic genome evolution in host specialist ectomycorrhizal fungi.</title>
        <authorList>
            <person name="Lofgren L.A."/>
            <person name="Nguyen N.H."/>
            <person name="Vilgalys R."/>
            <person name="Ruytinx J."/>
            <person name="Liao H.L."/>
            <person name="Branco S."/>
            <person name="Kuo A."/>
            <person name="LaButti K."/>
            <person name="Lipzen A."/>
            <person name="Andreopoulos W."/>
            <person name="Pangilinan J."/>
            <person name="Riley R."/>
            <person name="Hundley H."/>
            <person name="Na H."/>
            <person name="Barry K."/>
            <person name="Grigoriev I.V."/>
            <person name="Stajich J.E."/>
            <person name="Kennedy P.G."/>
        </authorList>
    </citation>
    <scope>NUCLEOTIDE SEQUENCE</scope>
    <source>
        <strain evidence="1">DOB743</strain>
    </source>
</reference>
<accession>A0A9P6ZPH0</accession>
<organism evidence="1 2">
    <name type="scientific">Suillus placidus</name>
    <dbReference type="NCBI Taxonomy" id="48579"/>
    <lineage>
        <taxon>Eukaryota</taxon>
        <taxon>Fungi</taxon>
        <taxon>Dikarya</taxon>
        <taxon>Basidiomycota</taxon>
        <taxon>Agaricomycotina</taxon>
        <taxon>Agaricomycetes</taxon>
        <taxon>Agaricomycetidae</taxon>
        <taxon>Boletales</taxon>
        <taxon>Suillineae</taxon>
        <taxon>Suillaceae</taxon>
        <taxon>Suillus</taxon>
    </lineage>
</organism>
<keyword evidence="2" id="KW-1185">Reference proteome</keyword>
<proteinExistence type="predicted"/>